<comment type="caution">
    <text evidence="2">The sequence shown here is derived from an EMBL/GenBank/DDBJ whole genome shotgun (WGS) entry which is preliminary data.</text>
</comment>
<dbReference type="RefSeq" id="WP_254152403.1">
    <property type="nucleotide sequence ID" value="NZ_JAHESD010000005.1"/>
</dbReference>
<dbReference type="EMBL" id="JAHESD010000005">
    <property type="protein sequence ID" value="MBT1702454.1"/>
    <property type="molecule type" value="Genomic_DNA"/>
</dbReference>
<keyword evidence="1" id="KW-1133">Transmembrane helix</keyword>
<reference evidence="2 3" key="1">
    <citation type="submission" date="2021-05" db="EMBL/GenBank/DDBJ databases">
        <title>A Polyphasic approach of four new species of the genus Ohtaekwangia: Ohtaekwangia histidinii sp. nov., Ohtaekwangia cretensis sp. nov., Ohtaekwangia indiensis sp. nov., Ohtaekwangia reichenbachii sp. nov. from diverse environment.</title>
        <authorList>
            <person name="Octaviana S."/>
        </authorList>
    </citation>
    <scope>NUCLEOTIDE SEQUENCE [LARGE SCALE GENOMIC DNA]</scope>
    <source>
        <strain evidence="2 3">PWU20</strain>
    </source>
</reference>
<keyword evidence="1" id="KW-0812">Transmembrane</keyword>
<evidence type="ECO:0000313" key="2">
    <source>
        <dbReference type="EMBL" id="MBT1702454.1"/>
    </source>
</evidence>
<proteinExistence type="predicted"/>
<feature type="transmembrane region" description="Helical" evidence="1">
    <location>
        <begin position="167"/>
        <end position="188"/>
    </location>
</feature>
<keyword evidence="1" id="KW-0472">Membrane</keyword>
<name>A0ABS5VNV5_9BACT</name>
<dbReference type="Proteomes" id="UP000772618">
    <property type="component" value="Unassembled WGS sequence"/>
</dbReference>
<keyword evidence="3" id="KW-1185">Reference proteome</keyword>
<evidence type="ECO:0000256" key="1">
    <source>
        <dbReference type="SAM" id="Phobius"/>
    </source>
</evidence>
<organism evidence="2 3">
    <name type="scientific">Chryseosolibacter indicus</name>
    <dbReference type="NCBI Taxonomy" id="2782351"/>
    <lineage>
        <taxon>Bacteria</taxon>
        <taxon>Pseudomonadati</taxon>
        <taxon>Bacteroidota</taxon>
        <taxon>Cytophagia</taxon>
        <taxon>Cytophagales</taxon>
        <taxon>Chryseotaleaceae</taxon>
        <taxon>Chryseosolibacter</taxon>
    </lineage>
</organism>
<evidence type="ECO:0008006" key="4">
    <source>
        <dbReference type="Google" id="ProtNLM"/>
    </source>
</evidence>
<protein>
    <recommendedName>
        <fullName evidence="4">Oxygen tolerance</fullName>
    </recommendedName>
</protein>
<sequence length="308" mass="35474">MNNTKGLIPSFTFGFIFLLILVQIETHAQNIKVSGGFLSDSLKVGEQTAFYLTSKHPSNINVLFPDSAYKFNTFEYQKRRYFATETTDSISVDSVVYYLTTFELDESQALQLPVYVVNEQDCTSYLSQADTIRLTLLVKNVPDSLSIDKLPLRETTAYVDVGYQFNYIILLIVVVVLIILAIIVWIIFGKRISRYFKAKRLQRNHNQFIEAYTRIVNQLTTTFSASHAETALTLWKRYMEQLEARPYTKLTTRETILLQNDSVLGQNLQLIDRAIYGHNTSVIDPLEQLRKVADDHFRIKIKEVKDGK</sequence>
<accession>A0ABS5VNV5</accession>
<evidence type="ECO:0000313" key="3">
    <source>
        <dbReference type="Proteomes" id="UP000772618"/>
    </source>
</evidence>
<gene>
    <name evidence="2" type="ORF">KK060_04135</name>
</gene>